<dbReference type="PROSITE" id="PS51118">
    <property type="entry name" value="HTH_HXLR"/>
    <property type="match status" value="1"/>
</dbReference>
<gene>
    <name evidence="5" type="ORF">JCR33_13120</name>
</gene>
<dbReference type="InterPro" id="IPR002577">
    <property type="entry name" value="HTH_HxlR"/>
</dbReference>
<dbReference type="GO" id="GO:0003677">
    <property type="term" value="F:DNA binding"/>
    <property type="evidence" value="ECO:0007669"/>
    <property type="project" value="UniProtKB-KW"/>
</dbReference>
<dbReference type="Proteomes" id="UP000609531">
    <property type="component" value="Unassembled WGS sequence"/>
</dbReference>
<evidence type="ECO:0000256" key="1">
    <source>
        <dbReference type="ARBA" id="ARBA00023015"/>
    </source>
</evidence>
<feature type="domain" description="HTH hxlR-type" evidence="4">
    <location>
        <begin position="20"/>
        <end position="119"/>
    </location>
</feature>
<dbReference type="RefSeq" id="WP_198882541.1">
    <property type="nucleotide sequence ID" value="NZ_JAEKJA010000010.1"/>
</dbReference>
<protein>
    <submittedName>
        <fullName evidence="5">Helix-turn-helix transcriptional regulator</fullName>
    </submittedName>
</protein>
<comment type="caution">
    <text evidence="5">The sequence shown here is derived from an EMBL/GenBank/DDBJ whole genome shotgun (WGS) entry which is preliminary data.</text>
</comment>
<evidence type="ECO:0000313" key="6">
    <source>
        <dbReference type="Proteomes" id="UP000609531"/>
    </source>
</evidence>
<evidence type="ECO:0000259" key="4">
    <source>
        <dbReference type="PROSITE" id="PS51118"/>
    </source>
</evidence>
<proteinExistence type="predicted"/>
<organism evidence="5 6">
    <name type="scientific">Acuticoccus mangrovi</name>
    <dbReference type="NCBI Taxonomy" id="2796142"/>
    <lineage>
        <taxon>Bacteria</taxon>
        <taxon>Pseudomonadati</taxon>
        <taxon>Pseudomonadota</taxon>
        <taxon>Alphaproteobacteria</taxon>
        <taxon>Hyphomicrobiales</taxon>
        <taxon>Amorphaceae</taxon>
        <taxon>Acuticoccus</taxon>
    </lineage>
</organism>
<dbReference type="Pfam" id="PF01638">
    <property type="entry name" value="HxlR"/>
    <property type="match status" value="1"/>
</dbReference>
<dbReference type="Gene3D" id="1.10.10.10">
    <property type="entry name" value="Winged helix-like DNA-binding domain superfamily/Winged helix DNA-binding domain"/>
    <property type="match status" value="1"/>
</dbReference>
<keyword evidence="2" id="KW-0238">DNA-binding</keyword>
<dbReference type="InterPro" id="IPR036388">
    <property type="entry name" value="WH-like_DNA-bd_sf"/>
</dbReference>
<accession>A0A934IRC5</accession>
<dbReference type="SUPFAM" id="SSF46785">
    <property type="entry name" value="Winged helix' DNA-binding domain"/>
    <property type="match status" value="1"/>
</dbReference>
<evidence type="ECO:0000256" key="3">
    <source>
        <dbReference type="ARBA" id="ARBA00023163"/>
    </source>
</evidence>
<dbReference type="InterPro" id="IPR036390">
    <property type="entry name" value="WH_DNA-bd_sf"/>
</dbReference>
<evidence type="ECO:0000256" key="2">
    <source>
        <dbReference type="ARBA" id="ARBA00023125"/>
    </source>
</evidence>
<dbReference type="PANTHER" id="PTHR33204">
    <property type="entry name" value="TRANSCRIPTIONAL REGULATOR, MARR FAMILY"/>
    <property type="match status" value="1"/>
</dbReference>
<evidence type="ECO:0000313" key="5">
    <source>
        <dbReference type="EMBL" id="MBJ3776640.1"/>
    </source>
</evidence>
<keyword evidence="3" id="KW-0804">Transcription</keyword>
<keyword evidence="6" id="KW-1185">Reference proteome</keyword>
<reference evidence="5" key="1">
    <citation type="submission" date="2020-12" db="EMBL/GenBank/DDBJ databases">
        <title>Bacterial taxonomy.</title>
        <authorList>
            <person name="Pan X."/>
        </authorList>
    </citation>
    <scope>NUCLEOTIDE SEQUENCE</scope>
    <source>
        <strain evidence="5">B2012</strain>
    </source>
</reference>
<sequence length="130" mass="14606">MKATSVTSVKPIKHTSSPDCRHVRELLARIGAKWSMIVVTRLATGPMRFSELKRDIGTISQKMLTSTLRELERDGFVTRTVTPTIPPRVDYTLTDLGVDLLGPLEALGEWAVRNQHRVEQARERAREVGV</sequence>
<dbReference type="PANTHER" id="PTHR33204:SF39">
    <property type="entry name" value="TRANSCRIPTIONAL REGULATORY PROTEIN"/>
    <property type="match status" value="1"/>
</dbReference>
<name>A0A934IRC5_9HYPH</name>
<dbReference type="AlphaFoldDB" id="A0A934IRC5"/>
<dbReference type="EMBL" id="JAEKJA010000010">
    <property type="protein sequence ID" value="MBJ3776640.1"/>
    <property type="molecule type" value="Genomic_DNA"/>
</dbReference>
<keyword evidence="1" id="KW-0805">Transcription regulation</keyword>